<protein>
    <submittedName>
        <fullName evidence="3">HOOK_N domain-containing protein</fullName>
    </submittedName>
</protein>
<sequence length="222" mass="25859">MCLSKLCYENSGRCLRLGAEGTRIIFIFLMRFQTQLCDQEHLLKYDWTNSEQIFVNWHPFHGLVACAIESVFSCIANCSENRALFVQHGGFTILLNLLEEAETVTQIRMELKEMMIIPVMEDIQELDQSENMSRERYENILKRKLDIIKAAIDRDSCLEEESYVLPREIIKQREIALERELDAKLRTTDYAYLCASRALKQRALEVSRSNFDKTTENSANQS</sequence>
<evidence type="ECO:0000313" key="3">
    <source>
        <dbReference type="WBParaSite" id="HDID_0000181801-mRNA-1"/>
    </source>
</evidence>
<dbReference type="Proteomes" id="UP000274504">
    <property type="component" value="Unassembled WGS sequence"/>
</dbReference>
<accession>A0A0R3SBG9</accession>
<dbReference type="AlphaFoldDB" id="A0A0R3SBG9"/>
<reference evidence="3" key="1">
    <citation type="submission" date="2017-02" db="UniProtKB">
        <authorList>
            <consortium name="WormBaseParasite"/>
        </authorList>
    </citation>
    <scope>IDENTIFICATION</scope>
</reference>
<evidence type="ECO:0000313" key="1">
    <source>
        <dbReference type="EMBL" id="VDL19280.1"/>
    </source>
</evidence>
<organism evidence="3">
    <name type="scientific">Hymenolepis diminuta</name>
    <name type="common">Rat tapeworm</name>
    <dbReference type="NCBI Taxonomy" id="6216"/>
    <lineage>
        <taxon>Eukaryota</taxon>
        <taxon>Metazoa</taxon>
        <taxon>Spiralia</taxon>
        <taxon>Lophotrochozoa</taxon>
        <taxon>Platyhelminthes</taxon>
        <taxon>Cestoda</taxon>
        <taxon>Eucestoda</taxon>
        <taxon>Cyclophyllidea</taxon>
        <taxon>Hymenolepididae</taxon>
        <taxon>Hymenolepis</taxon>
    </lineage>
</organism>
<gene>
    <name evidence="1" type="ORF">HDID_LOCUS1819</name>
</gene>
<dbReference type="EMBL" id="UYSG01000379">
    <property type="protein sequence ID" value="VDL19280.1"/>
    <property type="molecule type" value="Genomic_DNA"/>
</dbReference>
<proteinExistence type="predicted"/>
<dbReference type="OrthoDB" id="10489241at2759"/>
<dbReference type="WBParaSite" id="HDID_0000181801-mRNA-1">
    <property type="protein sequence ID" value="HDID_0000181801-mRNA-1"/>
    <property type="gene ID" value="HDID_0000181801"/>
</dbReference>
<name>A0A0R3SBG9_HYMDI</name>
<evidence type="ECO:0000313" key="2">
    <source>
        <dbReference type="Proteomes" id="UP000274504"/>
    </source>
</evidence>
<reference evidence="1 2" key="2">
    <citation type="submission" date="2018-11" db="EMBL/GenBank/DDBJ databases">
        <authorList>
            <consortium name="Pathogen Informatics"/>
        </authorList>
    </citation>
    <scope>NUCLEOTIDE SEQUENCE [LARGE SCALE GENOMIC DNA]</scope>
</reference>